<reference evidence="1 2" key="1">
    <citation type="submission" date="2020-08" db="EMBL/GenBank/DDBJ databases">
        <title>Plant Genome Project.</title>
        <authorList>
            <person name="Zhang R.-G."/>
        </authorList>
    </citation>
    <scope>NUCLEOTIDE SEQUENCE [LARGE SCALE GENOMIC DNA]</scope>
    <source>
        <strain evidence="1">WSP0</strain>
        <tissue evidence="1">Leaf</tissue>
    </source>
</reference>
<sequence length="59" mass="7106">MNESLLLKWWWRYGIGIEKQDLWRKVIKAKYSMVEGDWIPNLGKKTAKYGHYMEGHHAN</sequence>
<comment type="caution">
    <text evidence="1">The sequence shown here is derived from an EMBL/GenBank/DDBJ whole genome shotgun (WGS) entry which is preliminary data.</text>
</comment>
<evidence type="ECO:0000313" key="1">
    <source>
        <dbReference type="EMBL" id="KAG5545726.1"/>
    </source>
</evidence>
<dbReference type="Proteomes" id="UP000823749">
    <property type="component" value="Chromosome 6"/>
</dbReference>
<accession>A0AAV6K002</accession>
<dbReference type="AlphaFoldDB" id="A0AAV6K002"/>
<evidence type="ECO:0000313" key="2">
    <source>
        <dbReference type="Proteomes" id="UP000823749"/>
    </source>
</evidence>
<organism evidence="1 2">
    <name type="scientific">Rhododendron griersonianum</name>
    <dbReference type="NCBI Taxonomy" id="479676"/>
    <lineage>
        <taxon>Eukaryota</taxon>
        <taxon>Viridiplantae</taxon>
        <taxon>Streptophyta</taxon>
        <taxon>Embryophyta</taxon>
        <taxon>Tracheophyta</taxon>
        <taxon>Spermatophyta</taxon>
        <taxon>Magnoliopsida</taxon>
        <taxon>eudicotyledons</taxon>
        <taxon>Gunneridae</taxon>
        <taxon>Pentapetalae</taxon>
        <taxon>asterids</taxon>
        <taxon>Ericales</taxon>
        <taxon>Ericaceae</taxon>
        <taxon>Ericoideae</taxon>
        <taxon>Rhodoreae</taxon>
        <taxon>Rhododendron</taxon>
    </lineage>
</organism>
<protein>
    <submittedName>
        <fullName evidence="1">Uncharacterized protein</fullName>
    </submittedName>
</protein>
<name>A0AAV6K002_9ERIC</name>
<dbReference type="EMBL" id="JACTNZ010000006">
    <property type="protein sequence ID" value="KAG5545726.1"/>
    <property type="molecule type" value="Genomic_DNA"/>
</dbReference>
<proteinExistence type="predicted"/>
<keyword evidence="2" id="KW-1185">Reference proteome</keyword>
<gene>
    <name evidence="1" type="ORF">RHGRI_018019</name>
</gene>